<dbReference type="EMBL" id="GBXM01067919">
    <property type="protein sequence ID" value="JAH40658.1"/>
    <property type="molecule type" value="Transcribed_RNA"/>
</dbReference>
<dbReference type="EMBL" id="GBXM01066172">
    <property type="protein sequence ID" value="JAH42405.1"/>
    <property type="molecule type" value="Transcribed_RNA"/>
</dbReference>
<name>A0A0E9S1Y6_ANGAN</name>
<protein>
    <submittedName>
        <fullName evidence="1">Uncharacterized protein</fullName>
    </submittedName>
</protein>
<dbReference type="EMBL" id="GBXM01068467">
    <property type="protein sequence ID" value="JAH40110.1"/>
    <property type="molecule type" value="Transcribed_RNA"/>
</dbReference>
<dbReference type="EMBL" id="GBXM01031517">
    <property type="protein sequence ID" value="JAH77060.1"/>
    <property type="molecule type" value="Transcribed_RNA"/>
</dbReference>
<dbReference type="EMBL" id="GBXM01058253">
    <property type="protein sequence ID" value="JAH50324.1"/>
    <property type="molecule type" value="Transcribed_RNA"/>
</dbReference>
<evidence type="ECO:0000313" key="1">
    <source>
        <dbReference type="EMBL" id="JAH35276.1"/>
    </source>
</evidence>
<organism evidence="1">
    <name type="scientific">Anguilla anguilla</name>
    <name type="common">European freshwater eel</name>
    <name type="synonym">Muraena anguilla</name>
    <dbReference type="NCBI Taxonomy" id="7936"/>
    <lineage>
        <taxon>Eukaryota</taxon>
        <taxon>Metazoa</taxon>
        <taxon>Chordata</taxon>
        <taxon>Craniata</taxon>
        <taxon>Vertebrata</taxon>
        <taxon>Euteleostomi</taxon>
        <taxon>Actinopterygii</taxon>
        <taxon>Neopterygii</taxon>
        <taxon>Teleostei</taxon>
        <taxon>Anguilliformes</taxon>
        <taxon>Anguillidae</taxon>
        <taxon>Anguilla</taxon>
    </lineage>
</organism>
<accession>A0A0E9S1Y6</accession>
<proteinExistence type="predicted"/>
<reference evidence="1" key="1">
    <citation type="submission" date="2014-11" db="EMBL/GenBank/DDBJ databases">
        <authorList>
            <person name="Amaro Gonzalez C."/>
        </authorList>
    </citation>
    <scope>NUCLEOTIDE SEQUENCE</scope>
</reference>
<dbReference type="EMBL" id="GBXM01085600">
    <property type="protein sequence ID" value="JAH22977.1"/>
    <property type="molecule type" value="Transcribed_RNA"/>
</dbReference>
<dbReference type="EMBL" id="GBXM01028163">
    <property type="protein sequence ID" value="JAH80414.1"/>
    <property type="molecule type" value="Transcribed_RNA"/>
</dbReference>
<dbReference type="EMBL" id="GBXM01069135">
    <property type="protein sequence ID" value="JAH39442.1"/>
    <property type="molecule type" value="Transcribed_RNA"/>
</dbReference>
<dbReference type="EMBL" id="GBXM01055999">
    <property type="protein sequence ID" value="JAH52578.1"/>
    <property type="molecule type" value="Transcribed_RNA"/>
</dbReference>
<dbReference type="EMBL" id="GBXM01079038">
    <property type="protein sequence ID" value="JAH29539.1"/>
    <property type="molecule type" value="Transcribed_RNA"/>
</dbReference>
<dbReference type="EMBL" id="GBXM01072868">
    <property type="protein sequence ID" value="JAH35709.1"/>
    <property type="molecule type" value="Transcribed_RNA"/>
</dbReference>
<reference evidence="1" key="2">
    <citation type="journal article" date="2015" name="Fish Shellfish Immunol.">
        <title>Early steps in the European eel (Anguilla anguilla)-Vibrio vulnificus interaction in the gills: Role of the RtxA13 toxin.</title>
        <authorList>
            <person name="Callol A."/>
            <person name="Pajuelo D."/>
            <person name="Ebbesson L."/>
            <person name="Teles M."/>
            <person name="MacKenzie S."/>
            <person name="Amaro C."/>
        </authorList>
    </citation>
    <scope>NUCLEOTIDE SEQUENCE</scope>
</reference>
<dbReference type="EMBL" id="GBXM01076934">
    <property type="protein sequence ID" value="JAH31643.1"/>
    <property type="molecule type" value="Transcribed_RNA"/>
</dbReference>
<sequence length="14" mass="1664">MEKMKLRAQEQSQG</sequence>
<dbReference type="EMBL" id="GBXM01073314">
    <property type="protein sequence ID" value="JAH35263.1"/>
    <property type="molecule type" value="Transcribed_RNA"/>
</dbReference>
<dbReference type="EMBL" id="GBXM01084550">
    <property type="protein sequence ID" value="JAH24027.1"/>
    <property type="molecule type" value="Transcribed_RNA"/>
</dbReference>
<dbReference type="EMBL" id="GBXM01056120">
    <property type="protein sequence ID" value="JAH52457.1"/>
    <property type="molecule type" value="Transcribed_RNA"/>
</dbReference>
<dbReference type="EMBL" id="GBXM01082662">
    <property type="protein sequence ID" value="JAH25915.1"/>
    <property type="molecule type" value="Transcribed_RNA"/>
</dbReference>
<dbReference type="EMBL" id="GBXM01073301">
    <property type="protein sequence ID" value="JAH35276.1"/>
    <property type="molecule type" value="Transcribed_RNA"/>
</dbReference>
<dbReference type="EMBL" id="GBXM01070386">
    <property type="protein sequence ID" value="JAH38191.1"/>
    <property type="molecule type" value="Transcribed_RNA"/>
</dbReference>